<dbReference type="PATRIC" id="fig|1204738.3.peg.1212"/>
<reference evidence="2 3" key="1">
    <citation type="journal article" date="2013" name="Genome Announc.">
        <title>Draft Genome of the Marine Gammaproteobacterium Halomonas titanicae.</title>
        <authorList>
            <person name="Sanchez-Porro C."/>
            <person name="de la Haba R.R."/>
            <person name="Cruz-Hernandez N."/>
            <person name="Gonzalez J.M."/>
            <person name="Reyes-Guirao C."/>
            <person name="Navarro-Sampedro L."/>
            <person name="Carballo M."/>
            <person name="Ventosa A."/>
        </authorList>
    </citation>
    <scope>NUCLEOTIDE SEQUENCE [LARGE SCALE GENOMIC DNA]</scope>
    <source>
        <strain evidence="2 3">BH1</strain>
    </source>
</reference>
<dbReference type="Proteomes" id="UP000011651">
    <property type="component" value="Unassembled WGS sequence"/>
</dbReference>
<dbReference type="AlphaFoldDB" id="L9UC81"/>
<accession>L9UC81</accession>
<dbReference type="InterPro" id="IPR029044">
    <property type="entry name" value="Nucleotide-diphossugar_trans"/>
</dbReference>
<comment type="caution">
    <text evidence="2">The sequence shown here is derived from an EMBL/GenBank/DDBJ whole genome shotgun (WGS) entry which is preliminary data.</text>
</comment>
<keyword evidence="2" id="KW-0808">Transferase</keyword>
<dbReference type="Pfam" id="PF00535">
    <property type="entry name" value="Glycos_transf_2"/>
    <property type="match status" value="1"/>
</dbReference>
<organism evidence="2 3">
    <name type="scientific">Vreelandella titanicae BH1</name>
    <dbReference type="NCBI Taxonomy" id="1204738"/>
    <lineage>
        <taxon>Bacteria</taxon>
        <taxon>Pseudomonadati</taxon>
        <taxon>Pseudomonadota</taxon>
        <taxon>Gammaproteobacteria</taxon>
        <taxon>Oceanospirillales</taxon>
        <taxon>Halomonadaceae</taxon>
        <taxon>Vreelandella</taxon>
    </lineage>
</organism>
<gene>
    <name evidence="2" type="ORF">HALTITAN_0816</name>
</gene>
<dbReference type="GO" id="GO:0044010">
    <property type="term" value="P:single-species biofilm formation"/>
    <property type="evidence" value="ECO:0007669"/>
    <property type="project" value="TreeGrafter"/>
</dbReference>
<dbReference type="CDD" id="cd00761">
    <property type="entry name" value="Glyco_tranf_GTA_type"/>
    <property type="match status" value="1"/>
</dbReference>
<proteinExistence type="predicted"/>
<dbReference type="PANTHER" id="PTHR43685">
    <property type="entry name" value="GLYCOSYLTRANSFERASE"/>
    <property type="match status" value="1"/>
</dbReference>
<dbReference type="GO" id="GO:0016740">
    <property type="term" value="F:transferase activity"/>
    <property type="evidence" value="ECO:0007669"/>
    <property type="project" value="UniProtKB-KW"/>
</dbReference>
<evidence type="ECO:0000313" key="3">
    <source>
        <dbReference type="Proteomes" id="UP000011651"/>
    </source>
</evidence>
<dbReference type="Gene3D" id="3.90.550.10">
    <property type="entry name" value="Spore Coat Polysaccharide Biosynthesis Protein SpsA, Chain A"/>
    <property type="match status" value="1"/>
</dbReference>
<dbReference type="EMBL" id="AOPO01000002">
    <property type="protein sequence ID" value="ELY22246.1"/>
    <property type="molecule type" value="Genomic_DNA"/>
</dbReference>
<evidence type="ECO:0000259" key="1">
    <source>
        <dbReference type="Pfam" id="PF00535"/>
    </source>
</evidence>
<name>L9UC81_9GAMM</name>
<feature type="domain" description="Glycosyltransferase 2-like" evidence="1">
    <location>
        <begin position="15"/>
        <end position="142"/>
    </location>
</feature>
<dbReference type="InterPro" id="IPR001173">
    <property type="entry name" value="Glyco_trans_2-like"/>
</dbReference>
<dbReference type="PANTHER" id="PTHR43685:SF2">
    <property type="entry name" value="GLYCOSYLTRANSFERASE 2-LIKE DOMAIN-CONTAINING PROTEIN"/>
    <property type="match status" value="1"/>
</dbReference>
<dbReference type="InterPro" id="IPR050834">
    <property type="entry name" value="Glycosyltransf_2"/>
</dbReference>
<dbReference type="SUPFAM" id="SSF53448">
    <property type="entry name" value="Nucleotide-diphospho-sugar transferases"/>
    <property type="match status" value="1"/>
</dbReference>
<evidence type="ECO:0000313" key="2">
    <source>
        <dbReference type="EMBL" id="ELY22246.1"/>
    </source>
</evidence>
<protein>
    <submittedName>
        <fullName evidence="2">Glycosyl transferase, family 2</fullName>
    </submittedName>
</protein>
<sequence length="318" mass="36368">MANSLRRGEFMYKFSVIVPVHNKASTLLDSLSCLYNQTFKNFEIIVVDDASTDGSLQILLQEERKGKLRLFQRDKPGPGGYAARNYGAQQATAEWLVFFDADDLLVYDHLSRFANAISENPSVNLFVNAFRKMEGNIVIPRSEPLKNGVMSRQEALAAFSRSDFIHMNGACIHKNTFMALGGFPVDRYRRAGDVYFWLKVICSLKMVHYDPTVTSMWLLHNSGVVSDKNNMIQIHPCLDLKSECEVDLTWLEKHYLNAAINRKILSWAVEKKIVGRSVKKDICSLILFSMRPRQWMTLATLIIPQPYYCRLRDRVLSG</sequence>